<evidence type="ECO:0000256" key="5">
    <source>
        <dbReference type="PROSITE-ProRule" id="PRU00723"/>
    </source>
</evidence>
<dbReference type="SMART" id="SM00028">
    <property type="entry name" value="TPR"/>
    <property type="match status" value="3"/>
</dbReference>
<reference evidence="7" key="2">
    <citation type="submission" date="2025-08" db="UniProtKB">
        <authorList>
            <consortium name="Ensembl"/>
        </authorList>
    </citation>
    <scope>IDENTIFICATION</scope>
</reference>
<dbReference type="SUPFAM" id="SSF90229">
    <property type="entry name" value="CCCH zinc finger"/>
    <property type="match status" value="1"/>
</dbReference>
<dbReference type="PROSITE" id="PS50005">
    <property type="entry name" value="TPR"/>
    <property type="match status" value="1"/>
</dbReference>
<feature type="domain" description="C3H1-type" evidence="6">
    <location>
        <begin position="539"/>
        <end position="567"/>
    </location>
</feature>
<reference evidence="7" key="1">
    <citation type="submission" date="2021-04" db="EMBL/GenBank/DDBJ databases">
        <authorList>
            <consortium name="Wellcome Sanger Institute Data Sharing"/>
        </authorList>
    </citation>
    <scope>NUCLEOTIDE SEQUENCE [LARGE SCALE GENOMIC DNA]</scope>
</reference>
<feature type="zinc finger region" description="C3H1-type" evidence="5">
    <location>
        <begin position="671"/>
        <end position="698"/>
    </location>
</feature>
<dbReference type="Gene3D" id="3.30.160.60">
    <property type="entry name" value="Classic Zinc Finger"/>
    <property type="match status" value="1"/>
</dbReference>
<dbReference type="GO" id="GO:0035198">
    <property type="term" value="F:miRNA binding"/>
    <property type="evidence" value="ECO:0007669"/>
    <property type="project" value="InterPro"/>
</dbReference>
<dbReference type="GO" id="GO:0035196">
    <property type="term" value="P:miRNA processing"/>
    <property type="evidence" value="ECO:0007669"/>
    <property type="project" value="TreeGrafter"/>
</dbReference>
<dbReference type="Pfam" id="PF00515">
    <property type="entry name" value="TPR_1"/>
    <property type="match status" value="1"/>
</dbReference>
<feature type="repeat" description="TPR" evidence="4">
    <location>
        <begin position="78"/>
        <end position="111"/>
    </location>
</feature>
<dbReference type="SMART" id="SM00356">
    <property type="entry name" value="ZnF_C3H1"/>
    <property type="match status" value="3"/>
</dbReference>
<dbReference type="InterPro" id="IPR000571">
    <property type="entry name" value="Znf_CCCH"/>
</dbReference>
<dbReference type="SUPFAM" id="SSF48452">
    <property type="entry name" value="TPR-like"/>
    <property type="match status" value="1"/>
</dbReference>
<evidence type="ECO:0000313" key="8">
    <source>
        <dbReference type="Proteomes" id="UP000472265"/>
    </source>
</evidence>
<feature type="domain" description="C3H1-type" evidence="6">
    <location>
        <begin position="671"/>
        <end position="698"/>
    </location>
</feature>
<dbReference type="SUPFAM" id="SSF57667">
    <property type="entry name" value="beta-beta-alpha zinc fingers"/>
    <property type="match status" value="1"/>
</dbReference>
<dbReference type="Pfam" id="PF12171">
    <property type="entry name" value="zf-C2H2_jaz"/>
    <property type="match status" value="1"/>
</dbReference>
<keyword evidence="8" id="KW-1185">Reference proteome</keyword>
<keyword evidence="1 5" id="KW-0479">Metal-binding</keyword>
<feature type="zinc finger region" description="C3H1-type" evidence="5">
    <location>
        <begin position="405"/>
        <end position="427"/>
    </location>
</feature>
<keyword evidence="4" id="KW-0802">TPR repeat</keyword>
<dbReference type="Ensembl" id="ENSSAUT00010013249.1">
    <property type="protein sequence ID" value="ENSSAUP00010012464.1"/>
    <property type="gene ID" value="ENSSAUG00010003592.1"/>
</dbReference>
<evidence type="ECO:0000313" key="7">
    <source>
        <dbReference type="Ensembl" id="ENSSAUP00010012464.1"/>
    </source>
</evidence>
<dbReference type="PROSITE" id="PS50103">
    <property type="entry name" value="ZF_C3H1"/>
    <property type="match status" value="3"/>
</dbReference>
<name>A0A671UIF8_SPAAU</name>
<dbReference type="InterPro" id="IPR039691">
    <property type="entry name" value="ZC3H7A/B"/>
</dbReference>
<sequence>MCLKRKGKPASLFIFCTDLFLFNFQVFIKDLVWNLFGEGNDVFKEGEWTKSIEMYTEALSIADYADSEEICVPTGLMEKLYANRAAAYLNIGLYDQALEDCEKALQLNEGNHKALYRKAKSLKELGRHQEAYEAVAKCSLAVPQDSSVTQLTQDLAKILGLKIRKAYVRSKVCVCLNNNDTPMGMAVGMPEVKGLLPAAVDLAKNPLAETHEFKQACSICYVKTGPGVLDYTLHTEEHKCKKDALLGRIKHSPDKTWKLIRPRPTKTQYVGPYYICKGNICDCLYPGHCTFAYCQEEIDVWTLERKGFISRELLFDPYGPNTNVRLTVPKILQEHHGIFMFLCGVCFDHKPRIISKTNKDDPSLCSHPVTKHVFEDHKCLVHILKENTVRYSKIRPLISQCQLDLCRHEVRYGCVREDDCFYAHSLIELKVWMMQHELGITHESIVQEAKKFWNATASLQGAQLSSVQRRFGPPNLKMMFVCGQCWRNGQLSEADKNKKYCSAKARHTWAKDRRVVLVSSHERKKWTTVRPLPTKKPIPSQFEICMHVTAGKKCQYIGNCTFAHSIEERDLWTYMKENNIPDMDQLYEQWLQSQKPGWGEETSNNSVRENGKQIHMPTDYAEEVAGNHCWLCGKNCNSEKQWQQHITSEKHKDRVFNSEDDQNCWQYRFPTGTFKVCERFLKGTCTEDDLCKLAHGDQELKEWMERREFLLMKLAKARKDHLIAPNDNDFGKYSFLLKDII</sequence>
<keyword evidence="3 5" id="KW-0862">Zinc</keyword>
<evidence type="ECO:0000256" key="2">
    <source>
        <dbReference type="ARBA" id="ARBA00022771"/>
    </source>
</evidence>
<dbReference type="GO" id="GO:0008270">
    <property type="term" value="F:zinc ion binding"/>
    <property type="evidence" value="ECO:0007669"/>
    <property type="project" value="UniProtKB-KW"/>
</dbReference>
<dbReference type="Gene3D" id="1.25.40.10">
    <property type="entry name" value="Tetratricopeptide repeat domain"/>
    <property type="match status" value="1"/>
</dbReference>
<reference evidence="7" key="3">
    <citation type="submission" date="2025-09" db="UniProtKB">
        <authorList>
            <consortium name="Ensembl"/>
        </authorList>
    </citation>
    <scope>IDENTIFICATION</scope>
</reference>
<accession>A0A671UIF8</accession>
<dbReference type="Proteomes" id="UP000472265">
    <property type="component" value="Chromosome 23"/>
</dbReference>
<dbReference type="GeneTree" id="ENSGT00390000018542"/>
<evidence type="ECO:0000259" key="6">
    <source>
        <dbReference type="PROSITE" id="PS50103"/>
    </source>
</evidence>
<dbReference type="InterPro" id="IPR036236">
    <property type="entry name" value="Znf_C2H2_sf"/>
</dbReference>
<dbReference type="InterPro" id="IPR022755">
    <property type="entry name" value="Znf_C2H2_jaz"/>
</dbReference>
<feature type="zinc finger region" description="C3H1-type" evidence="5">
    <location>
        <begin position="539"/>
        <end position="567"/>
    </location>
</feature>
<keyword evidence="2 5" id="KW-0863">Zinc-finger</keyword>
<organism evidence="7 8">
    <name type="scientific">Sparus aurata</name>
    <name type="common">Gilthead sea bream</name>
    <dbReference type="NCBI Taxonomy" id="8175"/>
    <lineage>
        <taxon>Eukaryota</taxon>
        <taxon>Metazoa</taxon>
        <taxon>Chordata</taxon>
        <taxon>Craniata</taxon>
        <taxon>Vertebrata</taxon>
        <taxon>Euteleostomi</taxon>
        <taxon>Actinopterygii</taxon>
        <taxon>Neopterygii</taxon>
        <taxon>Teleostei</taxon>
        <taxon>Neoteleostei</taxon>
        <taxon>Acanthomorphata</taxon>
        <taxon>Eupercaria</taxon>
        <taxon>Spariformes</taxon>
        <taxon>Sparidae</taxon>
        <taxon>Sparus</taxon>
    </lineage>
</organism>
<evidence type="ECO:0000256" key="1">
    <source>
        <dbReference type="ARBA" id="ARBA00022723"/>
    </source>
</evidence>
<feature type="domain" description="C3H1-type" evidence="6">
    <location>
        <begin position="405"/>
        <end position="427"/>
    </location>
</feature>
<evidence type="ECO:0000256" key="3">
    <source>
        <dbReference type="ARBA" id="ARBA00022833"/>
    </source>
</evidence>
<evidence type="ECO:0000256" key="4">
    <source>
        <dbReference type="PROSITE-ProRule" id="PRU00339"/>
    </source>
</evidence>
<dbReference type="InterPro" id="IPR036855">
    <property type="entry name" value="Znf_CCCH_sf"/>
</dbReference>
<gene>
    <name evidence="7" type="primary">ZC3H7A</name>
    <name evidence="7" type="synonym">zc3h7a</name>
</gene>
<dbReference type="AlphaFoldDB" id="A0A671UIF8"/>
<dbReference type="PANTHER" id="PTHR14928:SF13">
    <property type="entry name" value="ZINC FINGER CCCH DOMAIN-CONTAINING PROTEIN 7A"/>
    <property type="match status" value="1"/>
</dbReference>
<dbReference type="InterPro" id="IPR019734">
    <property type="entry name" value="TPR_rpt"/>
</dbReference>
<protein>
    <submittedName>
        <fullName evidence="7">Zinc finger CCCH-type containing 7A</fullName>
    </submittedName>
</protein>
<dbReference type="InterPro" id="IPR011990">
    <property type="entry name" value="TPR-like_helical_dom_sf"/>
</dbReference>
<dbReference type="PANTHER" id="PTHR14928">
    <property type="entry name" value="MICRO-RNA BINDING ZINC FINGER CCCH DOMAIN-CONTAINING PROTEIN 7"/>
    <property type="match status" value="1"/>
</dbReference>
<proteinExistence type="predicted"/>